<protein>
    <submittedName>
        <fullName evidence="1">Uncharacterized protein</fullName>
    </submittedName>
</protein>
<dbReference type="Proteomes" id="UP001465755">
    <property type="component" value="Unassembled WGS sequence"/>
</dbReference>
<comment type="caution">
    <text evidence="1">The sequence shown here is derived from an EMBL/GenBank/DDBJ whole genome shotgun (WGS) entry which is preliminary data.</text>
</comment>
<dbReference type="InterPro" id="IPR023213">
    <property type="entry name" value="CAT-like_dom_sf"/>
</dbReference>
<evidence type="ECO:0000313" key="1">
    <source>
        <dbReference type="EMBL" id="KAK9810694.1"/>
    </source>
</evidence>
<accession>A0AAW1PRD6</accession>
<evidence type="ECO:0000313" key="2">
    <source>
        <dbReference type="Proteomes" id="UP001465755"/>
    </source>
</evidence>
<gene>
    <name evidence="1" type="ORF">WJX73_000261</name>
</gene>
<sequence>MALARCAHDQHDECRLKDFSVTRTVAVRTTSATKSALLAPADICGGIAHKIDVYFCWIVRGRLQEDKFVTAARSLLQSFPALGSSLDVSSVPALKLVPATLQVSFATWPSGKAGLVQGLHALPSTPTLPVYAPLEIAEAARGNSPLFKLRVTALGDGSSLVAASWLHILADGASIARAVQWLSVAYRGTEYAGASLPVRAQLPSVAVRICVTQGDAKGLKAAVSAHSVAQQEWSASRAAAPRHADELLQGHLFQLLFQSKPSQAT</sequence>
<proteinExistence type="predicted"/>
<organism evidence="1 2">
    <name type="scientific">Symbiochloris irregularis</name>
    <dbReference type="NCBI Taxonomy" id="706552"/>
    <lineage>
        <taxon>Eukaryota</taxon>
        <taxon>Viridiplantae</taxon>
        <taxon>Chlorophyta</taxon>
        <taxon>core chlorophytes</taxon>
        <taxon>Trebouxiophyceae</taxon>
        <taxon>Trebouxiales</taxon>
        <taxon>Trebouxiaceae</taxon>
        <taxon>Symbiochloris</taxon>
    </lineage>
</organism>
<dbReference type="AlphaFoldDB" id="A0AAW1PRD6"/>
<reference evidence="1 2" key="1">
    <citation type="journal article" date="2024" name="Nat. Commun.">
        <title>Phylogenomics reveals the evolutionary origins of lichenization in chlorophyte algae.</title>
        <authorList>
            <person name="Puginier C."/>
            <person name="Libourel C."/>
            <person name="Otte J."/>
            <person name="Skaloud P."/>
            <person name="Haon M."/>
            <person name="Grisel S."/>
            <person name="Petersen M."/>
            <person name="Berrin J.G."/>
            <person name="Delaux P.M."/>
            <person name="Dal Grande F."/>
            <person name="Keller J."/>
        </authorList>
    </citation>
    <scope>NUCLEOTIDE SEQUENCE [LARGE SCALE GENOMIC DNA]</scope>
    <source>
        <strain evidence="1 2">SAG 2036</strain>
    </source>
</reference>
<keyword evidence="2" id="KW-1185">Reference proteome</keyword>
<dbReference type="Gene3D" id="3.30.559.10">
    <property type="entry name" value="Chloramphenicol acetyltransferase-like domain"/>
    <property type="match status" value="1"/>
</dbReference>
<name>A0AAW1PRD6_9CHLO</name>
<dbReference type="SUPFAM" id="SSF52777">
    <property type="entry name" value="CoA-dependent acyltransferases"/>
    <property type="match status" value="1"/>
</dbReference>
<dbReference type="EMBL" id="JALJOQ010000014">
    <property type="protein sequence ID" value="KAK9810694.1"/>
    <property type="molecule type" value="Genomic_DNA"/>
</dbReference>